<dbReference type="AlphaFoldDB" id="A0A210PGV6"/>
<evidence type="ECO:0000256" key="1">
    <source>
        <dbReference type="SAM" id="MobiDB-lite"/>
    </source>
</evidence>
<keyword evidence="3" id="KW-1185">Reference proteome</keyword>
<feature type="compositionally biased region" description="Basic residues" evidence="1">
    <location>
        <begin position="1"/>
        <end position="22"/>
    </location>
</feature>
<evidence type="ECO:0000313" key="3">
    <source>
        <dbReference type="Proteomes" id="UP000242188"/>
    </source>
</evidence>
<feature type="compositionally biased region" description="Low complexity" evidence="1">
    <location>
        <begin position="23"/>
        <end position="46"/>
    </location>
</feature>
<name>A0A210PGV6_MIZYE</name>
<feature type="region of interest" description="Disordered" evidence="1">
    <location>
        <begin position="1"/>
        <end position="89"/>
    </location>
</feature>
<gene>
    <name evidence="2" type="ORF">KP79_PYT10768</name>
</gene>
<feature type="region of interest" description="Disordered" evidence="1">
    <location>
        <begin position="103"/>
        <end position="147"/>
    </location>
</feature>
<sequence>MGASVTKHKQKKNHVTCTRRRSPSTSSDYSSDSGDSSDSSVDSDGSTNQSHEERTSTPCAADESTFSGKDPGEYKYNSKQDYNQKDRPKESIFVETSEFPYARAKLVHPQTSREHQEARSEGRRKEGISSGQQTWSPKPSLLPRPKQQENHVMFAGPSQSRAERTINPHILWNLHSNGSGINVVPCTEVSRRNSDHMPVGTWRNPNRVHTYFREQTARSTNEPVPTNDDVCHRCARAVRPPTPCVNVPVNTAMWSSAANSGAVLGYSGEERKALIRAQYKVELDAIRQMTNQYSRMSSTGHR</sequence>
<feature type="compositionally biased region" description="Basic and acidic residues" evidence="1">
    <location>
        <begin position="70"/>
        <end position="89"/>
    </location>
</feature>
<comment type="caution">
    <text evidence="2">The sequence shown here is derived from an EMBL/GenBank/DDBJ whole genome shotgun (WGS) entry which is preliminary data.</text>
</comment>
<dbReference type="Proteomes" id="UP000242188">
    <property type="component" value="Unassembled WGS sequence"/>
</dbReference>
<reference evidence="2 3" key="1">
    <citation type="journal article" date="2017" name="Nat. Ecol. Evol.">
        <title>Scallop genome provides insights into evolution of bilaterian karyotype and development.</title>
        <authorList>
            <person name="Wang S."/>
            <person name="Zhang J."/>
            <person name="Jiao W."/>
            <person name="Li J."/>
            <person name="Xun X."/>
            <person name="Sun Y."/>
            <person name="Guo X."/>
            <person name="Huan P."/>
            <person name="Dong B."/>
            <person name="Zhang L."/>
            <person name="Hu X."/>
            <person name="Sun X."/>
            <person name="Wang J."/>
            <person name="Zhao C."/>
            <person name="Wang Y."/>
            <person name="Wang D."/>
            <person name="Huang X."/>
            <person name="Wang R."/>
            <person name="Lv J."/>
            <person name="Li Y."/>
            <person name="Zhang Z."/>
            <person name="Liu B."/>
            <person name="Lu W."/>
            <person name="Hui Y."/>
            <person name="Liang J."/>
            <person name="Zhou Z."/>
            <person name="Hou R."/>
            <person name="Li X."/>
            <person name="Liu Y."/>
            <person name="Li H."/>
            <person name="Ning X."/>
            <person name="Lin Y."/>
            <person name="Zhao L."/>
            <person name="Xing Q."/>
            <person name="Dou J."/>
            <person name="Li Y."/>
            <person name="Mao J."/>
            <person name="Guo H."/>
            <person name="Dou H."/>
            <person name="Li T."/>
            <person name="Mu C."/>
            <person name="Jiang W."/>
            <person name="Fu Q."/>
            <person name="Fu X."/>
            <person name="Miao Y."/>
            <person name="Liu J."/>
            <person name="Yu Q."/>
            <person name="Li R."/>
            <person name="Liao H."/>
            <person name="Li X."/>
            <person name="Kong Y."/>
            <person name="Jiang Z."/>
            <person name="Chourrout D."/>
            <person name="Li R."/>
            <person name="Bao Z."/>
        </authorList>
    </citation>
    <scope>NUCLEOTIDE SEQUENCE [LARGE SCALE GENOMIC DNA]</scope>
    <source>
        <strain evidence="2 3">PY_sf001</strain>
    </source>
</reference>
<proteinExistence type="predicted"/>
<evidence type="ECO:0000313" key="2">
    <source>
        <dbReference type="EMBL" id="OWF35724.1"/>
    </source>
</evidence>
<organism evidence="2 3">
    <name type="scientific">Mizuhopecten yessoensis</name>
    <name type="common">Japanese scallop</name>
    <name type="synonym">Patinopecten yessoensis</name>
    <dbReference type="NCBI Taxonomy" id="6573"/>
    <lineage>
        <taxon>Eukaryota</taxon>
        <taxon>Metazoa</taxon>
        <taxon>Spiralia</taxon>
        <taxon>Lophotrochozoa</taxon>
        <taxon>Mollusca</taxon>
        <taxon>Bivalvia</taxon>
        <taxon>Autobranchia</taxon>
        <taxon>Pteriomorphia</taxon>
        <taxon>Pectinida</taxon>
        <taxon>Pectinoidea</taxon>
        <taxon>Pectinidae</taxon>
        <taxon>Mizuhopecten</taxon>
    </lineage>
</organism>
<protein>
    <submittedName>
        <fullName evidence="2">Uncharacterized protein</fullName>
    </submittedName>
</protein>
<accession>A0A210PGV6</accession>
<dbReference type="EMBL" id="NEDP02076711">
    <property type="protein sequence ID" value="OWF35724.1"/>
    <property type="molecule type" value="Genomic_DNA"/>
</dbReference>
<feature type="compositionally biased region" description="Basic and acidic residues" evidence="1">
    <location>
        <begin position="111"/>
        <end position="127"/>
    </location>
</feature>